<protein>
    <submittedName>
        <fullName evidence="1">Uncharacterized protein</fullName>
    </submittedName>
</protein>
<organism evidence="1 2">
    <name type="scientific">Eschrichtius robustus</name>
    <name type="common">California gray whale</name>
    <name type="synonym">Eschrichtius gibbosus</name>
    <dbReference type="NCBI Taxonomy" id="9764"/>
    <lineage>
        <taxon>Eukaryota</taxon>
        <taxon>Metazoa</taxon>
        <taxon>Chordata</taxon>
        <taxon>Craniata</taxon>
        <taxon>Vertebrata</taxon>
        <taxon>Euteleostomi</taxon>
        <taxon>Mammalia</taxon>
        <taxon>Eutheria</taxon>
        <taxon>Laurasiatheria</taxon>
        <taxon>Artiodactyla</taxon>
        <taxon>Whippomorpha</taxon>
        <taxon>Cetacea</taxon>
        <taxon>Mysticeti</taxon>
        <taxon>Eschrichtiidae</taxon>
        <taxon>Eschrichtius</taxon>
    </lineage>
</organism>
<name>A0AB34GNX8_ESCRO</name>
<reference evidence="1 2" key="1">
    <citation type="submission" date="2022-11" db="EMBL/GenBank/DDBJ databases">
        <title>Whole genome sequence of Eschrichtius robustus ER-17-0199.</title>
        <authorList>
            <person name="Bruniche-Olsen A."/>
            <person name="Black A.N."/>
            <person name="Fields C.J."/>
            <person name="Walden K."/>
            <person name="Dewoody J.A."/>
        </authorList>
    </citation>
    <scope>NUCLEOTIDE SEQUENCE [LARGE SCALE GENOMIC DNA]</scope>
    <source>
        <strain evidence="1">ER-17-0199</strain>
        <tissue evidence="1">Blubber</tissue>
    </source>
</reference>
<comment type="caution">
    <text evidence="1">The sequence shown here is derived from an EMBL/GenBank/DDBJ whole genome shotgun (WGS) entry which is preliminary data.</text>
</comment>
<evidence type="ECO:0000313" key="2">
    <source>
        <dbReference type="Proteomes" id="UP001159641"/>
    </source>
</evidence>
<evidence type="ECO:0000313" key="1">
    <source>
        <dbReference type="EMBL" id="KAJ8780697.1"/>
    </source>
</evidence>
<sequence>MGCDLCSDCVYIESRRPNTPYFICSIQDFKLVHNSQACCRSPPPALCDPPACSLPVAAQPPQHLSEAGRGPVGKLGGLVVEGMLAPAESMLGRCKEQELAISSEYGCWRLKWGKKGGLVLVIHEGYFCAVCLTFSGSSVYTPVFIFRPS</sequence>
<accession>A0AB34GNX8</accession>
<gene>
    <name evidence="1" type="ORF">J1605_000740</name>
</gene>
<dbReference type="EMBL" id="JAIQCJ010002152">
    <property type="protein sequence ID" value="KAJ8780697.1"/>
    <property type="molecule type" value="Genomic_DNA"/>
</dbReference>
<proteinExistence type="predicted"/>
<keyword evidence="2" id="KW-1185">Reference proteome</keyword>
<dbReference type="AlphaFoldDB" id="A0AB34GNX8"/>
<dbReference type="Proteomes" id="UP001159641">
    <property type="component" value="Unassembled WGS sequence"/>
</dbReference>